<feature type="domain" description="Ketoreductase" evidence="4">
    <location>
        <begin position="6"/>
        <end position="162"/>
    </location>
</feature>
<dbReference type="PRINTS" id="PR00081">
    <property type="entry name" value="GDHRDH"/>
</dbReference>
<dbReference type="Gene3D" id="3.40.50.720">
    <property type="entry name" value="NAD(P)-binding Rossmann-like Domain"/>
    <property type="match status" value="1"/>
</dbReference>
<dbReference type="InterPro" id="IPR057326">
    <property type="entry name" value="KR_dom"/>
</dbReference>
<evidence type="ECO:0000313" key="6">
    <source>
        <dbReference type="Proteomes" id="UP000198510"/>
    </source>
</evidence>
<dbReference type="PANTHER" id="PTHR43669">
    <property type="entry name" value="5-KETO-D-GLUCONATE 5-REDUCTASE"/>
    <property type="match status" value="1"/>
</dbReference>
<dbReference type="FunFam" id="3.40.50.720:FF:000084">
    <property type="entry name" value="Short-chain dehydrogenase reductase"/>
    <property type="match status" value="1"/>
</dbReference>
<keyword evidence="2" id="KW-0560">Oxidoreductase</keyword>
<dbReference type="InterPro" id="IPR036291">
    <property type="entry name" value="NAD(P)-bd_dom_sf"/>
</dbReference>
<dbReference type="EMBL" id="FNFO01000003">
    <property type="protein sequence ID" value="SDK63009.1"/>
    <property type="molecule type" value="Genomic_DNA"/>
</dbReference>
<sequence>MNLSQAKVLITGGSSGIGKATAQLLLRKGAKVAICGRDPQKLQAAADELGAVALPADVSNEAQVTELVQAAVTQLGGYNVLINNAGFGLFAPLTELDPADFRRVWETNVLGAMLVAQASARHFVQEKYGNIINISSTAGSRGFAGGTAYASSKFALGGMTECWRAELRPHNIRVMQVNPSEVLTEFRERSGRDRAPENPTKLHAEDIAHAIASLLELDDRGFVTETTVWATNPRE</sequence>
<dbReference type="SUPFAM" id="SSF51735">
    <property type="entry name" value="NAD(P)-binding Rossmann-fold domains"/>
    <property type="match status" value="1"/>
</dbReference>
<dbReference type="RefSeq" id="WP_089681050.1">
    <property type="nucleotide sequence ID" value="NZ_FNFO01000003.1"/>
</dbReference>
<dbReference type="GO" id="GO:0016491">
    <property type="term" value="F:oxidoreductase activity"/>
    <property type="evidence" value="ECO:0007669"/>
    <property type="project" value="UniProtKB-KW"/>
</dbReference>
<evidence type="ECO:0000313" key="5">
    <source>
        <dbReference type="EMBL" id="SDK63009.1"/>
    </source>
</evidence>
<name>A0A1G9DGL5_9BACT</name>
<dbReference type="STRING" id="1075417.SAMN05421823_103126"/>
<dbReference type="Proteomes" id="UP000198510">
    <property type="component" value="Unassembled WGS sequence"/>
</dbReference>
<evidence type="ECO:0000256" key="1">
    <source>
        <dbReference type="ARBA" id="ARBA00006484"/>
    </source>
</evidence>
<evidence type="ECO:0000256" key="2">
    <source>
        <dbReference type="ARBA" id="ARBA00023002"/>
    </source>
</evidence>
<protein>
    <submittedName>
        <fullName evidence="5">3-oxoacyl-[acyl-carrier protein] reductase</fullName>
    </submittedName>
</protein>
<dbReference type="SMART" id="SM00822">
    <property type="entry name" value="PKS_KR"/>
    <property type="match status" value="1"/>
</dbReference>
<comment type="similarity">
    <text evidence="1 3">Belongs to the short-chain dehydrogenases/reductases (SDR) family.</text>
</comment>
<gene>
    <name evidence="5" type="ORF">SAMN05421823_103126</name>
</gene>
<dbReference type="CDD" id="cd05233">
    <property type="entry name" value="SDR_c"/>
    <property type="match status" value="1"/>
</dbReference>
<dbReference type="PRINTS" id="PR00080">
    <property type="entry name" value="SDRFAMILY"/>
</dbReference>
<organism evidence="5 6">
    <name type="scientific">Catalinimonas alkaloidigena</name>
    <dbReference type="NCBI Taxonomy" id="1075417"/>
    <lineage>
        <taxon>Bacteria</taxon>
        <taxon>Pseudomonadati</taxon>
        <taxon>Bacteroidota</taxon>
        <taxon>Cytophagia</taxon>
        <taxon>Cytophagales</taxon>
        <taxon>Catalimonadaceae</taxon>
        <taxon>Catalinimonas</taxon>
    </lineage>
</organism>
<dbReference type="Pfam" id="PF00106">
    <property type="entry name" value="adh_short"/>
    <property type="match status" value="1"/>
</dbReference>
<dbReference type="PANTHER" id="PTHR43669:SF3">
    <property type="entry name" value="ALCOHOL DEHYDROGENASE, PUTATIVE (AFU_ORTHOLOGUE AFUA_3G03445)-RELATED"/>
    <property type="match status" value="1"/>
</dbReference>
<proteinExistence type="inferred from homology"/>
<accession>A0A1G9DGL5</accession>
<reference evidence="5 6" key="1">
    <citation type="submission" date="2016-10" db="EMBL/GenBank/DDBJ databases">
        <authorList>
            <person name="de Groot N.N."/>
        </authorList>
    </citation>
    <scope>NUCLEOTIDE SEQUENCE [LARGE SCALE GENOMIC DNA]</scope>
    <source>
        <strain evidence="5 6">DSM 25186</strain>
    </source>
</reference>
<evidence type="ECO:0000259" key="4">
    <source>
        <dbReference type="SMART" id="SM00822"/>
    </source>
</evidence>
<evidence type="ECO:0000256" key="3">
    <source>
        <dbReference type="RuleBase" id="RU000363"/>
    </source>
</evidence>
<dbReference type="AlphaFoldDB" id="A0A1G9DGL5"/>
<dbReference type="InterPro" id="IPR002347">
    <property type="entry name" value="SDR_fam"/>
</dbReference>
<dbReference type="OrthoDB" id="9788235at2"/>
<dbReference type="PROSITE" id="PS00061">
    <property type="entry name" value="ADH_SHORT"/>
    <property type="match status" value="1"/>
</dbReference>
<keyword evidence="6" id="KW-1185">Reference proteome</keyword>
<dbReference type="InterPro" id="IPR020904">
    <property type="entry name" value="Sc_DH/Rdtase_CS"/>
</dbReference>